<protein>
    <submittedName>
        <fullName evidence="2">Uncharacterized protein</fullName>
    </submittedName>
</protein>
<feature type="chain" id="PRO_5046179327" evidence="1">
    <location>
        <begin position="22"/>
        <end position="128"/>
    </location>
</feature>
<sequence length="128" mass="14147">MKHGLLLALSTLLNVAALSGAENSTLFQSQQGQTSYTLSSNGSKSYTLSFKSENLQDPPASASYAFYNSSGKELHVEDFTPLSETLKLPDEEIIVATGVKFIFKEELPENSYFVMERDGKLLFKVKIK</sequence>
<comment type="caution">
    <text evidence="2">The sequence shown here is derived from an EMBL/GenBank/DDBJ whole genome shotgun (WGS) entry which is preliminary data.</text>
</comment>
<dbReference type="EMBL" id="BAABRL010000006">
    <property type="protein sequence ID" value="GAA5495981.1"/>
    <property type="molecule type" value="Genomic_DNA"/>
</dbReference>
<dbReference type="RefSeq" id="WP_346188713.1">
    <property type="nucleotide sequence ID" value="NZ_BAABRL010000006.1"/>
</dbReference>
<evidence type="ECO:0000313" key="3">
    <source>
        <dbReference type="Proteomes" id="UP001424741"/>
    </source>
</evidence>
<evidence type="ECO:0000256" key="1">
    <source>
        <dbReference type="SAM" id="SignalP"/>
    </source>
</evidence>
<keyword evidence="1" id="KW-0732">Signal</keyword>
<reference evidence="2 3" key="1">
    <citation type="submission" date="2024-02" db="EMBL/GenBank/DDBJ databases">
        <title>Rubritalea halochordaticola NBRC 107102.</title>
        <authorList>
            <person name="Ichikawa N."/>
            <person name="Katano-Makiyama Y."/>
            <person name="Hidaka K."/>
        </authorList>
    </citation>
    <scope>NUCLEOTIDE SEQUENCE [LARGE SCALE GENOMIC DNA]</scope>
    <source>
        <strain evidence="2 3">NBRC 107102</strain>
    </source>
</reference>
<accession>A0ABP9V4H4</accession>
<feature type="signal peptide" evidence="1">
    <location>
        <begin position="1"/>
        <end position="21"/>
    </location>
</feature>
<organism evidence="2 3">
    <name type="scientific">Rubritalea halochordaticola</name>
    <dbReference type="NCBI Taxonomy" id="714537"/>
    <lineage>
        <taxon>Bacteria</taxon>
        <taxon>Pseudomonadati</taxon>
        <taxon>Verrucomicrobiota</taxon>
        <taxon>Verrucomicrobiia</taxon>
        <taxon>Verrucomicrobiales</taxon>
        <taxon>Rubritaleaceae</taxon>
        <taxon>Rubritalea</taxon>
    </lineage>
</organism>
<name>A0ABP9V4H4_9BACT</name>
<evidence type="ECO:0000313" key="2">
    <source>
        <dbReference type="EMBL" id="GAA5495981.1"/>
    </source>
</evidence>
<gene>
    <name evidence="2" type="ORF">Rhal01_02162</name>
</gene>
<proteinExistence type="predicted"/>
<keyword evidence="3" id="KW-1185">Reference proteome</keyword>
<dbReference type="Proteomes" id="UP001424741">
    <property type="component" value="Unassembled WGS sequence"/>
</dbReference>